<feature type="non-terminal residue" evidence="3">
    <location>
        <position position="1"/>
    </location>
</feature>
<keyword evidence="1" id="KW-0732">Signal</keyword>
<evidence type="ECO:0000256" key="1">
    <source>
        <dbReference type="ARBA" id="ARBA00022729"/>
    </source>
</evidence>
<evidence type="ECO:0000313" key="4">
    <source>
        <dbReference type="Proteomes" id="UP000004382"/>
    </source>
</evidence>
<evidence type="ECO:0000256" key="2">
    <source>
        <dbReference type="SAM" id="MobiDB-lite"/>
    </source>
</evidence>
<reference evidence="3 4" key="1">
    <citation type="submission" date="2011-09" db="EMBL/GenBank/DDBJ databases">
        <title>The draft genome of Methylobacterium extorquens DSM 13060.</title>
        <authorList>
            <consortium name="US DOE Joint Genome Institute (JGI-PGF)"/>
            <person name="Lucas S."/>
            <person name="Han J."/>
            <person name="Lapidus A."/>
            <person name="Cheng J.-F."/>
            <person name="Goodwin L."/>
            <person name="Pitluck S."/>
            <person name="Peters L."/>
            <person name="Land M.L."/>
            <person name="Hauser L."/>
            <person name="Koskimaki J."/>
            <person name="Halonen O."/>
            <person name="Pirttila A."/>
            <person name="Frank C."/>
            <person name="Woyke T.J."/>
        </authorList>
    </citation>
    <scope>NUCLEOTIDE SEQUENCE [LARGE SCALE GENOMIC DNA]</scope>
    <source>
        <strain evidence="3 4">DSM 13060</strain>
    </source>
</reference>
<dbReference type="GO" id="GO:0042597">
    <property type="term" value="C:periplasmic space"/>
    <property type="evidence" value="ECO:0007669"/>
    <property type="project" value="InterPro"/>
</dbReference>
<organism evidence="3 4">
    <name type="scientific">Methylorubrum extorquens DSM 13060</name>
    <dbReference type="NCBI Taxonomy" id="882800"/>
    <lineage>
        <taxon>Bacteria</taxon>
        <taxon>Pseudomonadati</taxon>
        <taxon>Pseudomonadota</taxon>
        <taxon>Alphaproteobacteria</taxon>
        <taxon>Hyphomicrobiales</taxon>
        <taxon>Methylobacteriaceae</taxon>
        <taxon>Methylorubrum</taxon>
    </lineage>
</organism>
<dbReference type="InterPro" id="IPR008939">
    <property type="entry name" value="Lytic_TGlycosylase_superhlx_U"/>
</dbReference>
<accession>H1KVX1</accession>
<proteinExistence type="predicted"/>
<dbReference type="GO" id="GO:0004553">
    <property type="term" value="F:hydrolase activity, hydrolyzing O-glycosyl compounds"/>
    <property type="evidence" value="ECO:0007669"/>
    <property type="project" value="InterPro"/>
</dbReference>
<gene>
    <name evidence="3" type="ORF">MetexDRAFT_6784</name>
</gene>
<protein>
    <submittedName>
        <fullName evidence="3">Putative soluble lytic murein transglycosylase</fullName>
    </submittedName>
</protein>
<dbReference type="EMBL" id="AGJK01000572">
    <property type="protein sequence ID" value="EHP71583.1"/>
    <property type="molecule type" value="Genomic_DNA"/>
</dbReference>
<feature type="non-terminal residue" evidence="3">
    <location>
        <position position="279"/>
    </location>
</feature>
<dbReference type="Proteomes" id="UP000004382">
    <property type="component" value="Unassembled WGS sequence"/>
</dbReference>
<comment type="caution">
    <text evidence="3">The sequence shown here is derived from an EMBL/GenBank/DDBJ whole genome shotgun (WGS) entry which is preliminary data.</text>
</comment>
<name>H1KVX1_METEX</name>
<evidence type="ECO:0000313" key="3">
    <source>
        <dbReference type="EMBL" id="EHP71583.1"/>
    </source>
</evidence>
<dbReference type="SUPFAM" id="SSF48435">
    <property type="entry name" value="Bacterial muramidases"/>
    <property type="match status" value="1"/>
</dbReference>
<sequence>AGQPSDGQGPASDPVAADALRLDPSSGEAASDKPLPAAASSYASTESDGPVAFPLPDAAVSPAAPSPEVPDLGRPVAFGETDLGQLRETIDLYRKGKVSDGDRLAAGFSDPAARALLEWVAIRAGAGVSFERVVAFSRANPDWPAGPLLRRRAEERLLTEKKSPAIVRAYFASAKPASAPGKFALALALRADGLDADAAELVHDLWREESFGRSLEAKVTEAFPGVLTVIDHRYRMERALLKEDWATAARAADYAGGSYASLVRARRAVQGKAGAAAAL</sequence>
<dbReference type="AlphaFoldDB" id="H1KVX1"/>
<dbReference type="Gene3D" id="1.25.20.10">
    <property type="entry name" value="Bacterial muramidases"/>
    <property type="match status" value="1"/>
</dbReference>
<feature type="region of interest" description="Disordered" evidence="2">
    <location>
        <begin position="1"/>
        <end position="77"/>
    </location>
</feature>
<feature type="compositionally biased region" description="Low complexity" evidence="2">
    <location>
        <begin position="54"/>
        <end position="63"/>
    </location>
</feature>